<dbReference type="AlphaFoldDB" id="W9WDM4"/>
<evidence type="ECO:0000313" key="4">
    <source>
        <dbReference type="Proteomes" id="UP000019473"/>
    </source>
</evidence>
<keyword evidence="4" id="KW-1185">Reference proteome</keyword>
<evidence type="ECO:0000256" key="1">
    <source>
        <dbReference type="SAM" id="MobiDB-lite"/>
    </source>
</evidence>
<dbReference type="Pfam" id="PF14420">
    <property type="entry name" value="Clr5"/>
    <property type="match status" value="1"/>
</dbReference>
<dbReference type="VEuPathDB" id="FungiDB:A1O7_03545"/>
<dbReference type="PANTHER" id="PTHR38788">
    <property type="entry name" value="CLR5 DOMAIN-CONTAINING PROTEIN"/>
    <property type="match status" value="1"/>
</dbReference>
<dbReference type="OrthoDB" id="5308957at2759"/>
<dbReference type="InterPro" id="IPR025676">
    <property type="entry name" value="Clr5_dom"/>
</dbReference>
<dbReference type="eggNOG" id="ENOG502SV0B">
    <property type="taxonomic scope" value="Eukaryota"/>
</dbReference>
<reference evidence="3 4" key="1">
    <citation type="submission" date="2013-03" db="EMBL/GenBank/DDBJ databases">
        <title>The Genome Sequence of Cladophialophora yegresii CBS 114405.</title>
        <authorList>
            <consortium name="The Broad Institute Genomics Platform"/>
            <person name="Cuomo C."/>
            <person name="de Hoog S."/>
            <person name="Gorbushina A."/>
            <person name="Walker B."/>
            <person name="Young S.K."/>
            <person name="Zeng Q."/>
            <person name="Gargeya S."/>
            <person name="Fitzgerald M."/>
            <person name="Haas B."/>
            <person name="Abouelleil A."/>
            <person name="Allen A.W."/>
            <person name="Alvarado L."/>
            <person name="Arachchi H.M."/>
            <person name="Berlin A.M."/>
            <person name="Chapman S.B."/>
            <person name="Gainer-Dewar J."/>
            <person name="Goldberg J."/>
            <person name="Griggs A."/>
            <person name="Gujja S."/>
            <person name="Hansen M."/>
            <person name="Howarth C."/>
            <person name="Imamovic A."/>
            <person name="Ireland A."/>
            <person name="Larimer J."/>
            <person name="McCowan C."/>
            <person name="Murphy C."/>
            <person name="Pearson M."/>
            <person name="Poon T.W."/>
            <person name="Priest M."/>
            <person name="Roberts A."/>
            <person name="Saif S."/>
            <person name="Shea T."/>
            <person name="Sisk P."/>
            <person name="Sykes S."/>
            <person name="Wortman J."/>
            <person name="Nusbaum C."/>
            <person name="Birren B."/>
        </authorList>
    </citation>
    <scope>NUCLEOTIDE SEQUENCE [LARGE SCALE GENOMIC DNA]</scope>
    <source>
        <strain evidence="3 4">CBS 114405</strain>
    </source>
</reference>
<feature type="region of interest" description="Disordered" evidence="1">
    <location>
        <begin position="112"/>
        <end position="140"/>
    </location>
</feature>
<protein>
    <recommendedName>
        <fullName evidence="2">Clr5 domain-containing protein</fullName>
    </recommendedName>
</protein>
<evidence type="ECO:0000259" key="2">
    <source>
        <dbReference type="Pfam" id="PF14420"/>
    </source>
</evidence>
<feature type="domain" description="Clr5" evidence="2">
    <location>
        <begin position="14"/>
        <end position="64"/>
    </location>
</feature>
<dbReference type="EMBL" id="AMGW01000002">
    <property type="protein sequence ID" value="EXJ63100.1"/>
    <property type="molecule type" value="Genomic_DNA"/>
</dbReference>
<dbReference type="PANTHER" id="PTHR38788:SF3">
    <property type="entry name" value="CLR5 DOMAIN-CONTAINING PROTEIN"/>
    <property type="match status" value="1"/>
</dbReference>
<sequence>MEPRKRNHPHTRREWEEEIRPTFTALYRDQNLKLSEIVDIMKAQGVRAEACHYKTYIKNWGLDKRNKQSDMLFAFQKLQERHGKDTIFSIRGQKRSRHDVEHYWKRRRLNPAEFSPATPGGATYRTPSPCPDRDASAGDTEHPVEGILSSTLVRSSSPDLARMNSQLWLVTSRPTGVRILNSPDSLRLQDQALHYARLYFQVCAEDVAHDENLSIWQEAATIVSEFRVRLTNLLVAMEYRHSRVNAESARLDMDEILPKLAMIPPLPLMAAMLSTVVHCNEFGQEKVSNWGTALSRQIMSAMAELHIQGRSLFMALQAASRSSSVAKELSHRLLLAGNDILARRLGEQHEESCRLLSVMVEAAIALADKNAALRSAKDLFRIQLWKYNTNTTEDNLINLLLAKNYLIECHIGLENFSEAQKLIGDGLRICIHGGPSGWRDEFQSKFHLAQSVVELGKDRLVAAAEFLTKVLTMRLRSHGAGDGVAAIAAEWLKRIFEDQRTKVQVLSDEEAGFNPHGQENVLNAEVEDGIVIDEESHRVAERERVWGDEIGPPSQEASVGLISQQKGDSDAGVGNAGVAAPMAEVRQGPWFIPQEEREMWSDVQAKEWAQQGGQSHQMDWTDYFDTW</sequence>
<dbReference type="RefSeq" id="XP_007755754.1">
    <property type="nucleotide sequence ID" value="XM_007757564.1"/>
</dbReference>
<feature type="compositionally biased region" description="Basic and acidic residues" evidence="1">
    <location>
        <begin position="131"/>
        <end position="140"/>
    </location>
</feature>
<dbReference type="STRING" id="1182544.W9WDM4"/>
<gene>
    <name evidence="3" type="ORF">A1O7_03545</name>
</gene>
<dbReference type="HOGENOM" id="CLU_030103_0_0_1"/>
<name>W9WDM4_9EURO</name>
<proteinExistence type="predicted"/>
<comment type="caution">
    <text evidence="3">The sequence shown here is derived from an EMBL/GenBank/DDBJ whole genome shotgun (WGS) entry which is preliminary data.</text>
</comment>
<accession>W9WDM4</accession>
<organism evidence="3 4">
    <name type="scientific">Cladophialophora yegresii CBS 114405</name>
    <dbReference type="NCBI Taxonomy" id="1182544"/>
    <lineage>
        <taxon>Eukaryota</taxon>
        <taxon>Fungi</taxon>
        <taxon>Dikarya</taxon>
        <taxon>Ascomycota</taxon>
        <taxon>Pezizomycotina</taxon>
        <taxon>Eurotiomycetes</taxon>
        <taxon>Chaetothyriomycetidae</taxon>
        <taxon>Chaetothyriales</taxon>
        <taxon>Herpotrichiellaceae</taxon>
        <taxon>Cladophialophora</taxon>
    </lineage>
</organism>
<evidence type="ECO:0000313" key="3">
    <source>
        <dbReference type="EMBL" id="EXJ63100.1"/>
    </source>
</evidence>
<dbReference type="GeneID" id="19178139"/>
<dbReference type="Proteomes" id="UP000019473">
    <property type="component" value="Unassembled WGS sequence"/>
</dbReference>